<evidence type="ECO:0000256" key="1">
    <source>
        <dbReference type="ARBA" id="ARBA00006479"/>
    </source>
</evidence>
<dbReference type="PANTHER" id="PTHR18964:SF149">
    <property type="entry name" value="BIFUNCTIONAL UDP-N-ACETYLGLUCOSAMINE 2-EPIMERASE_N-ACETYLMANNOSAMINE KINASE"/>
    <property type="match status" value="1"/>
</dbReference>
<name>A0A917DNZ4_9BACT</name>
<dbReference type="RefSeq" id="WP_188765868.1">
    <property type="nucleotide sequence ID" value="NZ_BMKK01000003.1"/>
</dbReference>
<dbReference type="InterPro" id="IPR049874">
    <property type="entry name" value="ROK_cs"/>
</dbReference>
<protein>
    <submittedName>
        <fullName evidence="2">Transcriptional regulator</fullName>
    </submittedName>
</protein>
<dbReference type="InterPro" id="IPR036388">
    <property type="entry name" value="WH-like_DNA-bd_sf"/>
</dbReference>
<dbReference type="PANTHER" id="PTHR18964">
    <property type="entry name" value="ROK (REPRESSOR, ORF, KINASE) FAMILY"/>
    <property type="match status" value="1"/>
</dbReference>
<comment type="similarity">
    <text evidence="1">Belongs to the ROK (NagC/XylR) family.</text>
</comment>
<reference evidence="2" key="1">
    <citation type="journal article" date="2014" name="Int. J. Syst. Evol. Microbiol.">
        <title>Complete genome sequence of Corynebacterium casei LMG S-19264T (=DSM 44701T), isolated from a smear-ripened cheese.</title>
        <authorList>
            <consortium name="US DOE Joint Genome Institute (JGI-PGF)"/>
            <person name="Walter F."/>
            <person name="Albersmeier A."/>
            <person name="Kalinowski J."/>
            <person name="Ruckert C."/>
        </authorList>
    </citation>
    <scope>NUCLEOTIDE SEQUENCE</scope>
    <source>
        <strain evidence="2">CGMCC 1.15958</strain>
    </source>
</reference>
<dbReference type="Proteomes" id="UP000609064">
    <property type="component" value="Unassembled WGS sequence"/>
</dbReference>
<keyword evidence="3" id="KW-1185">Reference proteome</keyword>
<dbReference type="PROSITE" id="PS01125">
    <property type="entry name" value="ROK"/>
    <property type="match status" value="1"/>
</dbReference>
<dbReference type="SUPFAM" id="SSF46785">
    <property type="entry name" value="Winged helix' DNA-binding domain"/>
    <property type="match status" value="1"/>
</dbReference>
<dbReference type="InterPro" id="IPR043129">
    <property type="entry name" value="ATPase_NBD"/>
</dbReference>
<evidence type="ECO:0000313" key="2">
    <source>
        <dbReference type="EMBL" id="GGD55387.1"/>
    </source>
</evidence>
<evidence type="ECO:0000313" key="3">
    <source>
        <dbReference type="Proteomes" id="UP000609064"/>
    </source>
</evidence>
<dbReference type="InterPro" id="IPR036390">
    <property type="entry name" value="WH_DNA-bd_sf"/>
</dbReference>
<dbReference type="Pfam" id="PF00480">
    <property type="entry name" value="ROK"/>
    <property type="match status" value="1"/>
</dbReference>
<accession>A0A917DNZ4</accession>
<dbReference type="AlphaFoldDB" id="A0A917DNZ4"/>
<sequence length="415" mass="45392">MLITKNEAIAEMEVEANSRESVVDIKKNKQKKGILYDLYFNNKNTIAELSNSLHISIPSITALVDELVEEKWISETGFAISKQGRRPAIYGINPDKNFILTLDINTHDTRIAVLNLKNEIAFSQVFDLQLKNNPSFLQTLFQLVDNVLEQKIAKGREVIALGVSIPGLVNKKTGINYTYKSLNSENTSLGKLIENHFNLPTFVINDSKATAFGEYHFGLAKGKSHVLSVNVDWGIGLGIVLNGEIFDGASGFAGELGHIQVNPDGVLCSCGKVGCLDTITSASSLLKSIKEGLRNGQVSKLGEYKDSLENINLEMVIDAAQQGDGFAIDIIHNIGLELGKGLSIAVHLFNPQIIIIDGVLSKAQKLIVNPIEHAINKYCLTDFKEDLSIEISQLSEDAKIFGVHAYVVESLLKTA</sequence>
<comment type="caution">
    <text evidence="2">The sequence shown here is derived from an EMBL/GenBank/DDBJ whole genome shotgun (WGS) entry which is preliminary data.</text>
</comment>
<dbReference type="Gene3D" id="3.30.420.40">
    <property type="match status" value="2"/>
</dbReference>
<gene>
    <name evidence="2" type="ORF">GCM10011514_19440</name>
</gene>
<proteinExistence type="inferred from homology"/>
<dbReference type="EMBL" id="BMKK01000003">
    <property type="protein sequence ID" value="GGD55387.1"/>
    <property type="molecule type" value="Genomic_DNA"/>
</dbReference>
<reference evidence="2" key="2">
    <citation type="submission" date="2020-09" db="EMBL/GenBank/DDBJ databases">
        <authorList>
            <person name="Sun Q."/>
            <person name="Zhou Y."/>
        </authorList>
    </citation>
    <scope>NUCLEOTIDE SEQUENCE</scope>
    <source>
        <strain evidence="2">CGMCC 1.15958</strain>
    </source>
</reference>
<dbReference type="Gene3D" id="1.10.10.10">
    <property type="entry name" value="Winged helix-like DNA-binding domain superfamily/Winged helix DNA-binding domain"/>
    <property type="match status" value="1"/>
</dbReference>
<organism evidence="2 3">
    <name type="scientific">Emticicia aquatilis</name>
    <dbReference type="NCBI Taxonomy" id="1537369"/>
    <lineage>
        <taxon>Bacteria</taxon>
        <taxon>Pseudomonadati</taxon>
        <taxon>Bacteroidota</taxon>
        <taxon>Cytophagia</taxon>
        <taxon>Cytophagales</taxon>
        <taxon>Leadbetterellaceae</taxon>
        <taxon>Emticicia</taxon>
    </lineage>
</organism>
<dbReference type="SUPFAM" id="SSF53067">
    <property type="entry name" value="Actin-like ATPase domain"/>
    <property type="match status" value="1"/>
</dbReference>
<dbReference type="InterPro" id="IPR000600">
    <property type="entry name" value="ROK"/>
</dbReference>